<sequence>MSGFVQMPPPVQDRPAGNNQGRPGPSWQRGGTTTAKGDRCTQCIVGRKGCDGTKPVCVNCRRRPERCRYPEGRPSRTQVLRMLEEERQQNNRQQEIAEAGDDHGAVILQNDLTRGIDAGALLVVNTQQEQDVFVQGQRRLTQGQREWESQYQVLLPNFRQAQGGFVSLVQPFQQAPAHQPVSRPTWTQGAAVPVPQPPRRTRFTETERLEQVRERVLQSTRAYLRREREARLRQESAQQARDIVMED</sequence>
<dbReference type="RefSeq" id="XP_007731300.1">
    <property type="nucleotide sequence ID" value="XM_007733110.1"/>
</dbReference>
<dbReference type="CDD" id="cd00067">
    <property type="entry name" value="GAL4"/>
    <property type="match status" value="1"/>
</dbReference>
<dbReference type="InterPro" id="IPR001138">
    <property type="entry name" value="Zn2Cys6_DnaBD"/>
</dbReference>
<dbReference type="GO" id="GO:0008270">
    <property type="term" value="F:zinc ion binding"/>
    <property type="evidence" value="ECO:0007669"/>
    <property type="project" value="InterPro"/>
</dbReference>
<dbReference type="Gene3D" id="4.10.240.10">
    <property type="entry name" value="Zn(2)-C6 fungal-type DNA-binding domain"/>
    <property type="match status" value="1"/>
</dbReference>
<evidence type="ECO:0000256" key="2">
    <source>
        <dbReference type="ARBA" id="ARBA00023125"/>
    </source>
</evidence>
<keyword evidence="3" id="KW-0804">Transcription</keyword>
<dbReference type="SUPFAM" id="SSF57701">
    <property type="entry name" value="Zn2/Cys6 DNA-binding domain"/>
    <property type="match status" value="1"/>
</dbReference>
<dbReference type="AlphaFoldDB" id="W9YBP0"/>
<dbReference type="GO" id="GO:0003677">
    <property type="term" value="F:DNA binding"/>
    <property type="evidence" value="ECO:0007669"/>
    <property type="project" value="UniProtKB-KW"/>
</dbReference>
<keyword evidence="7" id="KW-1185">Reference proteome</keyword>
<evidence type="ECO:0000313" key="7">
    <source>
        <dbReference type="Proteomes" id="UP000019478"/>
    </source>
</evidence>
<proteinExistence type="predicted"/>
<feature type="region of interest" description="Disordered" evidence="5">
    <location>
        <begin position="228"/>
        <end position="247"/>
    </location>
</feature>
<keyword evidence="2" id="KW-0238">DNA-binding</keyword>
<organism evidence="6 7">
    <name type="scientific">Capronia epimyces CBS 606.96</name>
    <dbReference type="NCBI Taxonomy" id="1182542"/>
    <lineage>
        <taxon>Eukaryota</taxon>
        <taxon>Fungi</taxon>
        <taxon>Dikarya</taxon>
        <taxon>Ascomycota</taxon>
        <taxon>Pezizomycotina</taxon>
        <taxon>Eurotiomycetes</taxon>
        <taxon>Chaetothyriomycetidae</taxon>
        <taxon>Chaetothyriales</taxon>
        <taxon>Herpotrichiellaceae</taxon>
        <taxon>Capronia</taxon>
    </lineage>
</organism>
<dbReference type="Proteomes" id="UP000019478">
    <property type="component" value="Unassembled WGS sequence"/>
</dbReference>
<accession>W9YBP0</accession>
<feature type="region of interest" description="Disordered" evidence="5">
    <location>
        <begin position="1"/>
        <end position="36"/>
    </location>
</feature>
<evidence type="ECO:0000256" key="3">
    <source>
        <dbReference type="ARBA" id="ARBA00023163"/>
    </source>
</evidence>
<dbReference type="HOGENOM" id="CLU_1124393_0_0_1"/>
<evidence type="ECO:0000256" key="1">
    <source>
        <dbReference type="ARBA" id="ARBA00023015"/>
    </source>
</evidence>
<keyword evidence="4" id="KW-0539">Nucleus</keyword>
<evidence type="ECO:0008006" key="8">
    <source>
        <dbReference type="Google" id="ProtNLM"/>
    </source>
</evidence>
<protein>
    <recommendedName>
        <fullName evidence="8">Zn(2)-C6 fungal-type domain-containing protein</fullName>
    </recommendedName>
</protein>
<evidence type="ECO:0000256" key="4">
    <source>
        <dbReference type="ARBA" id="ARBA00023242"/>
    </source>
</evidence>
<comment type="caution">
    <text evidence="6">The sequence shown here is derived from an EMBL/GenBank/DDBJ whole genome shotgun (WGS) entry which is preliminary data.</text>
</comment>
<feature type="region of interest" description="Disordered" evidence="5">
    <location>
        <begin position="179"/>
        <end position="199"/>
    </location>
</feature>
<keyword evidence="1" id="KW-0805">Transcription regulation</keyword>
<evidence type="ECO:0000313" key="6">
    <source>
        <dbReference type="EMBL" id="EXJ89903.1"/>
    </source>
</evidence>
<dbReference type="InterPro" id="IPR036864">
    <property type="entry name" value="Zn2-C6_fun-type_DNA-bd_sf"/>
</dbReference>
<dbReference type="GeneID" id="19167100"/>
<dbReference type="EMBL" id="AMGY01000002">
    <property type="protein sequence ID" value="EXJ89903.1"/>
    <property type="molecule type" value="Genomic_DNA"/>
</dbReference>
<dbReference type="GO" id="GO:0000981">
    <property type="term" value="F:DNA-binding transcription factor activity, RNA polymerase II-specific"/>
    <property type="evidence" value="ECO:0007669"/>
    <property type="project" value="InterPro"/>
</dbReference>
<name>W9YBP0_9EURO</name>
<reference evidence="6 7" key="1">
    <citation type="submission" date="2013-03" db="EMBL/GenBank/DDBJ databases">
        <title>The Genome Sequence of Capronia epimyces CBS 606.96.</title>
        <authorList>
            <consortium name="The Broad Institute Genomics Platform"/>
            <person name="Cuomo C."/>
            <person name="de Hoog S."/>
            <person name="Gorbushina A."/>
            <person name="Walker B."/>
            <person name="Young S.K."/>
            <person name="Zeng Q."/>
            <person name="Gargeya S."/>
            <person name="Fitzgerald M."/>
            <person name="Haas B."/>
            <person name="Abouelleil A."/>
            <person name="Allen A.W."/>
            <person name="Alvarado L."/>
            <person name="Arachchi H.M."/>
            <person name="Berlin A.M."/>
            <person name="Chapman S.B."/>
            <person name="Gainer-Dewar J."/>
            <person name="Goldberg J."/>
            <person name="Griggs A."/>
            <person name="Gujja S."/>
            <person name="Hansen M."/>
            <person name="Howarth C."/>
            <person name="Imamovic A."/>
            <person name="Ireland A."/>
            <person name="Larimer J."/>
            <person name="McCowan C."/>
            <person name="Murphy C."/>
            <person name="Pearson M."/>
            <person name="Poon T.W."/>
            <person name="Priest M."/>
            <person name="Roberts A."/>
            <person name="Saif S."/>
            <person name="Shea T."/>
            <person name="Sisk P."/>
            <person name="Sykes S."/>
            <person name="Wortman J."/>
            <person name="Nusbaum C."/>
            <person name="Birren B."/>
        </authorList>
    </citation>
    <scope>NUCLEOTIDE SEQUENCE [LARGE SCALE GENOMIC DNA]</scope>
    <source>
        <strain evidence="6 7">CBS 606.96</strain>
    </source>
</reference>
<evidence type="ECO:0000256" key="5">
    <source>
        <dbReference type="SAM" id="MobiDB-lite"/>
    </source>
</evidence>
<gene>
    <name evidence="6" type="ORF">A1O3_02970</name>
</gene>